<feature type="region of interest" description="Disordered" evidence="1">
    <location>
        <begin position="1"/>
        <end position="310"/>
    </location>
</feature>
<dbReference type="Pfam" id="PF13828">
    <property type="entry name" value="DUF4190"/>
    <property type="match status" value="1"/>
</dbReference>
<protein>
    <submittedName>
        <fullName evidence="4">DUF4190 domain-containing protein</fullName>
    </submittedName>
</protein>
<evidence type="ECO:0000313" key="4">
    <source>
        <dbReference type="EMBL" id="MDS1113231.1"/>
    </source>
</evidence>
<feature type="compositionally biased region" description="Pro residues" evidence="1">
    <location>
        <begin position="176"/>
        <end position="193"/>
    </location>
</feature>
<organism evidence="4 5">
    <name type="scientific">Gordonia westfalica</name>
    <dbReference type="NCBI Taxonomy" id="158898"/>
    <lineage>
        <taxon>Bacteria</taxon>
        <taxon>Bacillati</taxon>
        <taxon>Actinomycetota</taxon>
        <taxon>Actinomycetes</taxon>
        <taxon>Mycobacteriales</taxon>
        <taxon>Gordoniaceae</taxon>
        <taxon>Gordonia</taxon>
    </lineage>
</organism>
<evidence type="ECO:0000256" key="2">
    <source>
        <dbReference type="SAM" id="Phobius"/>
    </source>
</evidence>
<feature type="transmembrane region" description="Helical" evidence="2">
    <location>
        <begin position="358"/>
        <end position="382"/>
    </location>
</feature>
<dbReference type="EMBL" id="JAVLUS010000004">
    <property type="protein sequence ID" value="MDS1113231.1"/>
    <property type="molecule type" value="Genomic_DNA"/>
</dbReference>
<feature type="domain" description="DUF4190" evidence="3">
    <location>
        <begin position="317"/>
        <end position="371"/>
    </location>
</feature>
<name>A0ABU2GP47_9ACTN</name>
<dbReference type="PRINTS" id="PR01217">
    <property type="entry name" value="PRICHEXTENSN"/>
</dbReference>
<evidence type="ECO:0000313" key="5">
    <source>
        <dbReference type="Proteomes" id="UP001265083"/>
    </source>
</evidence>
<feature type="compositionally biased region" description="Low complexity" evidence="1">
    <location>
        <begin position="59"/>
        <end position="72"/>
    </location>
</feature>
<feature type="compositionally biased region" description="Basic and acidic residues" evidence="1">
    <location>
        <begin position="269"/>
        <end position="282"/>
    </location>
</feature>
<evidence type="ECO:0000259" key="3">
    <source>
        <dbReference type="Pfam" id="PF13828"/>
    </source>
</evidence>
<feature type="compositionally biased region" description="Basic and acidic residues" evidence="1">
    <location>
        <begin position="20"/>
        <end position="39"/>
    </location>
</feature>
<sequence length="384" mass="39189">MTSDDERSPNTPTSGGGASERARELWSMSDDARSRDPEPTRPGPIAGSPGPTPTGGSSGTAPWERVPSAPISAPSPPRGRDAPDSARPGPRGPFPPSSGGPAPGGPAPAQRPGPPPGGPRPPGGPGQPGGPRPQPPRSNGPRPGGDPVAPPRPAGAYTTGPGPRPAPGNPSGNPGPTNPPGRPPAGHRPPPGGSPQATKQVPSQGNPPQRPTGPTRPDALGGRPGPASSRPEAPQSRPDPLADEPRRPDSADATMFVTPAAATRSATATRRDDETPGSDDRTAFTPVPQAYSANTPATEDDPEDNVAPQSGPRLNRLAVWALILSGLGITFPIGLVLGYRARAQIRRTRETGLPFANVAIWLGWAYLGVLVFGLLVYGWILFVA</sequence>
<dbReference type="Proteomes" id="UP001265083">
    <property type="component" value="Unassembled WGS sequence"/>
</dbReference>
<dbReference type="InterPro" id="IPR025241">
    <property type="entry name" value="DUF4190"/>
</dbReference>
<keyword evidence="5" id="KW-1185">Reference proteome</keyword>
<keyword evidence="2" id="KW-0812">Transmembrane</keyword>
<reference evidence="4 5" key="1">
    <citation type="submission" date="2023-08" db="EMBL/GenBank/DDBJ databases">
        <title>Bioegradation of LLDPE and BLDPE plastic by marine bacteria from coast plastic debris.</title>
        <authorList>
            <person name="Rong Z."/>
        </authorList>
    </citation>
    <scope>NUCLEOTIDE SEQUENCE [LARGE SCALE GENOMIC DNA]</scope>
    <source>
        <strain evidence="4 5">Z-2</strain>
    </source>
</reference>
<proteinExistence type="predicted"/>
<feature type="transmembrane region" description="Helical" evidence="2">
    <location>
        <begin position="317"/>
        <end position="337"/>
    </location>
</feature>
<gene>
    <name evidence="4" type="ORF">RD149_05565</name>
</gene>
<accession>A0ABU2GP47</accession>
<feature type="compositionally biased region" description="Polar residues" evidence="1">
    <location>
        <begin position="196"/>
        <end position="207"/>
    </location>
</feature>
<keyword evidence="2" id="KW-0472">Membrane</keyword>
<comment type="caution">
    <text evidence="4">The sequence shown here is derived from an EMBL/GenBank/DDBJ whole genome shotgun (WGS) entry which is preliminary data.</text>
</comment>
<feature type="compositionally biased region" description="Pro residues" evidence="1">
    <location>
        <begin position="90"/>
        <end position="138"/>
    </location>
</feature>
<evidence type="ECO:0000256" key="1">
    <source>
        <dbReference type="SAM" id="MobiDB-lite"/>
    </source>
</evidence>
<keyword evidence="2" id="KW-1133">Transmembrane helix</keyword>
<dbReference type="RefSeq" id="WP_310949668.1">
    <property type="nucleotide sequence ID" value="NZ_JAVLUS010000004.1"/>
</dbReference>